<dbReference type="Pfam" id="PF00672">
    <property type="entry name" value="HAMP"/>
    <property type="match status" value="1"/>
</dbReference>
<keyword evidence="15" id="KW-1185">Reference proteome</keyword>
<dbReference type="InterPro" id="IPR004090">
    <property type="entry name" value="Chemotax_Me-accpt_rcpt"/>
</dbReference>
<dbReference type="PROSITE" id="PS50885">
    <property type="entry name" value="HAMP"/>
    <property type="match status" value="1"/>
</dbReference>
<evidence type="ECO:0000256" key="9">
    <source>
        <dbReference type="PROSITE-ProRule" id="PRU00284"/>
    </source>
</evidence>
<dbReference type="InterPro" id="IPR033462">
    <property type="entry name" value="Cache_3-Cache_2"/>
</dbReference>
<feature type="domain" description="T-SNARE coiled-coil homology" evidence="12">
    <location>
        <begin position="557"/>
        <end position="619"/>
    </location>
</feature>
<feature type="domain" description="HAMP" evidence="13">
    <location>
        <begin position="311"/>
        <end position="365"/>
    </location>
</feature>
<feature type="transmembrane region" description="Helical" evidence="10">
    <location>
        <begin position="6"/>
        <end position="28"/>
    </location>
</feature>
<evidence type="ECO:0000256" key="8">
    <source>
        <dbReference type="ARBA" id="ARBA00029447"/>
    </source>
</evidence>
<dbReference type="InterPro" id="IPR004089">
    <property type="entry name" value="MCPsignal_dom"/>
</dbReference>
<dbReference type="InterPro" id="IPR003660">
    <property type="entry name" value="HAMP_dom"/>
</dbReference>
<comment type="subcellular location">
    <subcellularLocation>
        <location evidence="1">Cell inner membrane</location>
        <topology evidence="1">Multi-pass membrane protein</topology>
    </subcellularLocation>
</comment>
<dbReference type="SUPFAM" id="SSF103190">
    <property type="entry name" value="Sensory domain-like"/>
    <property type="match status" value="1"/>
</dbReference>
<dbReference type="PROSITE" id="PS50192">
    <property type="entry name" value="T_SNARE"/>
    <property type="match status" value="1"/>
</dbReference>
<evidence type="ECO:0000256" key="6">
    <source>
        <dbReference type="ARBA" id="ARBA00023136"/>
    </source>
</evidence>
<dbReference type="PANTHER" id="PTHR32089:SF120">
    <property type="entry name" value="METHYL-ACCEPTING CHEMOTAXIS PROTEIN TLPQ"/>
    <property type="match status" value="1"/>
</dbReference>
<evidence type="ECO:0000256" key="5">
    <source>
        <dbReference type="ARBA" id="ARBA00022989"/>
    </source>
</evidence>
<keyword evidence="5 10" id="KW-1133">Transmembrane helix</keyword>
<dbReference type="PANTHER" id="PTHR32089">
    <property type="entry name" value="METHYL-ACCEPTING CHEMOTAXIS PROTEIN MCPB"/>
    <property type="match status" value="1"/>
</dbReference>
<protein>
    <submittedName>
        <fullName evidence="14">Methyl-accepting chemotaxis protein</fullName>
    </submittedName>
</protein>
<organism evidence="14 15">
    <name type="scientific">Marinobacter iranensis</name>
    <dbReference type="NCBI Taxonomy" id="2962607"/>
    <lineage>
        <taxon>Bacteria</taxon>
        <taxon>Pseudomonadati</taxon>
        <taxon>Pseudomonadota</taxon>
        <taxon>Gammaproteobacteria</taxon>
        <taxon>Pseudomonadales</taxon>
        <taxon>Marinobacteraceae</taxon>
        <taxon>Marinobacter</taxon>
    </lineage>
</organism>
<evidence type="ECO:0000259" key="13">
    <source>
        <dbReference type="PROSITE" id="PS50885"/>
    </source>
</evidence>
<dbReference type="InterPro" id="IPR000727">
    <property type="entry name" value="T_SNARE_dom"/>
</dbReference>
<keyword evidence="7 9" id="KW-0807">Transducer</keyword>
<dbReference type="SUPFAM" id="SSF58104">
    <property type="entry name" value="Methyl-accepting chemotaxis protein (MCP) signaling domain"/>
    <property type="match status" value="1"/>
</dbReference>
<dbReference type="Gene3D" id="1.10.287.950">
    <property type="entry name" value="Methyl-accepting chemotaxis protein"/>
    <property type="match status" value="1"/>
</dbReference>
<evidence type="ECO:0000256" key="7">
    <source>
        <dbReference type="ARBA" id="ARBA00023224"/>
    </source>
</evidence>
<comment type="similarity">
    <text evidence="8">Belongs to the methyl-accepting chemotaxis (MCP) protein family.</text>
</comment>
<reference evidence="14" key="1">
    <citation type="submission" date="2022-07" db="EMBL/GenBank/DDBJ databases">
        <title>Marinobacter iranensis a new bacterium isolate from a hipersaline lake in Iran.</title>
        <authorList>
            <person name="Mohammad A.M.A."/>
            <person name="Cristina S.-P."/>
            <person name="Antonio V."/>
        </authorList>
    </citation>
    <scope>NUCLEOTIDE SEQUENCE</scope>
    <source>
        <strain evidence="14">71-i</strain>
    </source>
</reference>
<comment type="caution">
    <text evidence="14">The sequence shown here is derived from an EMBL/GenBank/DDBJ whole genome shotgun (WGS) entry which is preliminary data.</text>
</comment>
<evidence type="ECO:0000256" key="3">
    <source>
        <dbReference type="ARBA" id="ARBA00022519"/>
    </source>
</evidence>
<sequence>MSIRNLFIVSVSGLLILITVLVSLLIAVNTQNEITAEVRERQSDLRDEIDSMLSITDDLMSKRVQNSLDLLTERGKRLGPASVQGTETVAGANTPALYLGDTLINNNFELVDNLTNIMGGTATLFVRDGQEFTRVTTNVKKADGSRAIGTKLNMNGAAGKAISRGEAYFGQVDILGNPFLTAYSPIYNSARDIIGIWYVGYSADLNELQEAITSARLLKEGFVGLLDDQDRLRMHSDVISTEQLEQLLQADTEEGWHLERSEFQPWGYQIVTGYSKDEVSGMARSETLAAIPIAVIGGLILIACLSALAQFVVVRPLNKMISTIRGIAEGEGDLTVRFNSTASNELGQMAQGFDQLLDRLQATISETKNSSTSLLAASGELKTIASDSATVVSDQTEETEQVATAMNEMTATAQTVAESASRAESIAKEADQLAGDGQQLIEKTTGTIARQLDNNQKSVQTSASLKEASENIGSILSVIENISGQTNLLALNAAIEAARAGEHGRGFAVVSEEVRKLASRTQESVKEIQDQIQHLQDGVSSVTDVISVGSRLASETNDMIQETGVAIETLRASVRAIRDTNIEMASAAEEQSQVSEDINQRLEHIRQMAASSQQNAASTNDSAEALRALADQLQARLEHYKT</sequence>
<dbReference type="InterPro" id="IPR029151">
    <property type="entry name" value="Sensor-like_sf"/>
</dbReference>
<dbReference type="CDD" id="cd11386">
    <property type="entry name" value="MCP_signal"/>
    <property type="match status" value="1"/>
</dbReference>
<dbReference type="PRINTS" id="PR00260">
    <property type="entry name" value="CHEMTRNSDUCR"/>
</dbReference>
<evidence type="ECO:0000256" key="2">
    <source>
        <dbReference type="ARBA" id="ARBA00022500"/>
    </source>
</evidence>
<name>A0ABT5Y922_9GAMM</name>
<keyword evidence="4 10" id="KW-0812">Transmembrane</keyword>
<dbReference type="PROSITE" id="PS50111">
    <property type="entry name" value="CHEMOTAXIS_TRANSDUC_2"/>
    <property type="match status" value="1"/>
</dbReference>
<dbReference type="SMART" id="SM00283">
    <property type="entry name" value="MA"/>
    <property type="match status" value="1"/>
</dbReference>
<proteinExistence type="inferred from homology"/>
<dbReference type="Pfam" id="PF17201">
    <property type="entry name" value="Cache_3-Cache_2"/>
    <property type="match status" value="1"/>
</dbReference>
<evidence type="ECO:0000313" key="15">
    <source>
        <dbReference type="Proteomes" id="UP001143391"/>
    </source>
</evidence>
<evidence type="ECO:0000256" key="10">
    <source>
        <dbReference type="SAM" id="Phobius"/>
    </source>
</evidence>
<evidence type="ECO:0000313" key="14">
    <source>
        <dbReference type="EMBL" id="MDF0750087.1"/>
    </source>
</evidence>
<keyword evidence="6 10" id="KW-0472">Membrane</keyword>
<keyword evidence="2" id="KW-0145">Chemotaxis</keyword>
<evidence type="ECO:0000256" key="1">
    <source>
        <dbReference type="ARBA" id="ARBA00004429"/>
    </source>
</evidence>
<feature type="domain" description="Methyl-accepting transducer" evidence="11">
    <location>
        <begin position="370"/>
        <end position="606"/>
    </location>
</feature>
<evidence type="ECO:0000259" key="11">
    <source>
        <dbReference type="PROSITE" id="PS50111"/>
    </source>
</evidence>
<gene>
    <name evidence="14" type="ORF">NLU14_07565</name>
</gene>
<evidence type="ECO:0000256" key="4">
    <source>
        <dbReference type="ARBA" id="ARBA00022692"/>
    </source>
</evidence>
<dbReference type="CDD" id="cd06225">
    <property type="entry name" value="HAMP"/>
    <property type="match status" value="1"/>
</dbReference>
<dbReference type="SMART" id="SM00304">
    <property type="entry name" value="HAMP"/>
    <property type="match status" value="3"/>
</dbReference>
<dbReference type="Proteomes" id="UP001143391">
    <property type="component" value="Unassembled WGS sequence"/>
</dbReference>
<dbReference type="RefSeq" id="WP_275705606.1">
    <property type="nucleotide sequence ID" value="NZ_JANCMW010000003.1"/>
</dbReference>
<accession>A0ABT5Y922</accession>
<dbReference type="EMBL" id="JANCMW010000003">
    <property type="protein sequence ID" value="MDF0750087.1"/>
    <property type="molecule type" value="Genomic_DNA"/>
</dbReference>
<dbReference type="Pfam" id="PF00015">
    <property type="entry name" value="MCPsignal"/>
    <property type="match status" value="1"/>
</dbReference>
<keyword evidence="3" id="KW-0997">Cell inner membrane</keyword>
<evidence type="ECO:0000259" key="12">
    <source>
        <dbReference type="PROSITE" id="PS50192"/>
    </source>
</evidence>
<keyword evidence="3" id="KW-1003">Cell membrane</keyword>
<feature type="transmembrane region" description="Helical" evidence="10">
    <location>
        <begin position="288"/>
        <end position="313"/>
    </location>
</feature>